<dbReference type="InterPro" id="IPR027417">
    <property type="entry name" value="P-loop_NTPase"/>
</dbReference>
<dbReference type="PANTHER" id="PTHR10903:SF188">
    <property type="entry name" value="GTPASE IMAP FAMILY MEMBER 2-LIKE-RELATED"/>
    <property type="match status" value="1"/>
</dbReference>
<evidence type="ECO:0000259" key="4">
    <source>
        <dbReference type="PROSITE" id="PS51720"/>
    </source>
</evidence>
<evidence type="ECO:0000313" key="5">
    <source>
        <dbReference type="Ensembl" id="ENSOMYP00000126356.1"/>
    </source>
</evidence>
<dbReference type="InterPro" id="IPR006703">
    <property type="entry name" value="G_AIG1"/>
</dbReference>
<name>A0A8K9X1J0_ONCMY</name>
<dbReference type="AlphaFoldDB" id="A0A8K9X1J0"/>
<dbReference type="GeneTree" id="ENSGT01140000282522"/>
<evidence type="ECO:0000256" key="3">
    <source>
        <dbReference type="ARBA" id="ARBA00023134"/>
    </source>
</evidence>
<comment type="similarity">
    <text evidence="1">Belongs to the TRAFAC class TrmE-Era-EngA-EngB-Septin-like GTPase superfamily. AIG1/Toc34/Toc159-like paraseptin GTPase family. IAN subfamily.</text>
</comment>
<dbReference type="Ensembl" id="ENSOMYT00000127793.1">
    <property type="protein sequence ID" value="ENSOMYP00000126356.1"/>
    <property type="gene ID" value="ENSOMYG00000063798.1"/>
</dbReference>
<reference evidence="5" key="3">
    <citation type="submission" date="2025-09" db="UniProtKB">
        <authorList>
            <consortium name="Ensembl"/>
        </authorList>
    </citation>
    <scope>IDENTIFICATION</scope>
</reference>
<keyword evidence="3" id="KW-0342">GTP-binding</keyword>
<proteinExistence type="inferred from homology"/>
<dbReference type="PANTHER" id="PTHR10903">
    <property type="entry name" value="GTPASE, IMAP FAMILY MEMBER-RELATED"/>
    <property type="match status" value="1"/>
</dbReference>
<reference evidence="5" key="2">
    <citation type="submission" date="2025-08" db="UniProtKB">
        <authorList>
            <consortium name="Ensembl"/>
        </authorList>
    </citation>
    <scope>IDENTIFICATION</scope>
</reference>
<accession>A0A8K9X1J0</accession>
<dbReference type="PROSITE" id="PS51720">
    <property type="entry name" value="G_AIG1"/>
    <property type="match status" value="1"/>
</dbReference>
<protein>
    <recommendedName>
        <fullName evidence="4">AIG1-type G domain-containing protein</fullName>
    </recommendedName>
</protein>
<organism evidence="5 6">
    <name type="scientific">Oncorhynchus mykiss</name>
    <name type="common">Rainbow trout</name>
    <name type="synonym">Salmo gairdneri</name>
    <dbReference type="NCBI Taxonomy" id="8022"/>
    <lineage>
        <taxon>Eukaryota</taxon>
        <taxon>Metazoa</taxon>
        <taxon>Chordata</taxon>
        <taxon>Craniata</taxon>
        <taxon>Vertebrata</taxon>
        <taxon>Euteleostomi</taxon>
        <taxon>Actinopterygii</taxon>
        <taxon>Neopterygii</taxon>
        <taxon>Teleostei</taxon>
        <taxon>Protacanthopterygii</taxon>
        <taxon>Salmoniformes</taxon>
        <taxon>Salmonidae</taxon>
        <taxon>Salmoninae</taxon>
        <taxon>Oncorhynchus</taxon>
    </lineage>
</organism>
<keyword evidence="6" id="KW-1185">Reference proteome</keyword>
<dbReference type="Proteomes" id="UP000694395">
    <property type="component" value="Chromosome 21"/>
</dbReference>
<evidence type="ECO:0000313" key="6">
    <source>
        <dbReference type="Proteomes" id="UP000694395"/>
    </source>
</evidence>
<evidence type="ECO:0000256" key="2">
    <source>
        <dbReference type="ARBA" id="ARBA00022741"/>
    </source>
</evidence>
<dbReference type="Gene3D" id="3.40.50.300">
    <property type="entry name" value="P-loop containing nucleotide triphosphate hydrolases"/>
    <property type="match status" value="2"/>
</dbReference>
<dbReference type="GO" id="GO:0005525">
    <property type="term" value="F:GTP binding"/>
    <property type="evidence" value="ECO:0007669"/>
    <property type="project" value="UniProtKB-KW"/>
</dbReference>
<sequence>MKCGKRSQSSRGPNTFCLYLIVPLIVSSGPRPHNQANHQSDPCNVVNIVLLGQKGTGKSASGNTIMGKYMFLSETSFEAVTKECQVHERQTSNTLEQIDFCRDLCQAGSSVYLLVIQVSQFTDGERKILNNLENSFGRDILEKIIIFFTHGEDLQNQSIGEFLEKADSHLKELVTVCGNRYHVFSNSSTDRQQVVWLMKIISRLSDNYCLMTKQYCIMVESLWKQ</sequence>
<evidence type="ECO:0000256" key="1">
    <source>
        <dbReference type="ARBA" id="ARBA00008535"/>
    </source>
</evidence>
<reference evidence="5" key="1">
    <citation type="submission" date="2020-07" db="EMBL/GenBank/DDBJ databases">
        <title>A long reads based de novo assembly of the rainbow trout Arlee double haploid line genome.</title>
        <authorList>
            <person name="Gao G."/>
            <person name="Palti Y."/>
        </authorList>
    </citation>
    <scope>NUCLEOTIDE SEQUENCE [LARGE SCALE GENOMIC DNA]</scope>
</reference>
<dbReference type="Pfam" id="PF04548">
    <property type="entry name" value="AIG1"/>
    <property type="match status" value="1"/>
</dbReference>
<keyword evidence="2" id="KW-0547">Nucleotide-binding</keyword>
<dbReference type="InterPro" id="IPR045058">
    <property type="entry name" value="GIMA/IAN/Toc"/>
</dbReference>
<feature type="domain" description="AIG1-type G" evidence="4">
    <location>
        <begin position="43"/>
        <end position="225"/>
    </location>
</feature>
<dbReference type="SUPFAM" id="SSF52540">
    <property type="entry name" value="P-loop containing nucleoside triphosphate hydrolases"/>
    <property type="match status" value="1"/>
</dbReference>